<accession>A0ABU0R393</accession>
<feature type="compositionally biased region" description="Polar residues" evidence="1">
    <location>
        <begin position="227"/>
        <end position="236"/>
    </location>
</feature>
<evidence type="ECO:0000313" key="3">
    <source>
        <dbReference type="Proteomes" id="UP001232755"/>
    </source>
</evidence>
<feature type="compositionally biased region" description="Pro residues" evidence="1">
    <location>
        <begin position="200"/>
        <end position="220"/>
    </location>
</feature>
<evidence type="ECO:0000313" key="2">
    <source>
        <dbReference type="EMBL" id="MDQ0753072.1"/>
    </source>
</evidence>
<evidence type="ECO:0000256" key="1">
    <source>
        <dbReference type="SAM" id="MobiDB-lite"/>
    </source>
</evidence>
<dbReference type="EMBL" id="JAUSYP010000001">
    <property type="protein sequence ID" value="MDQ0753072.1"/>
    <property type="molecule type" value="Genomic_DNA"/>
</dbReference>
<feature type="region of interest" description="Disordered" evidence="1">
    <location>
        <begin position="125"/>
        <end position="236"/>
    </location>
</feature>
<feature type="compositionally biased region" description="Low complexity" evidence="1">
    <location>
        <begin position="81"/>
        <end position="99"/>
    </location>
</feature>
<keyword evidence="3" id="KW-1185">Reference proteome</keyword>
<feature type="region of interest" description="Disordered" evidence="1">
    <location>
        <begin position="1"/>
        <end position="20"/>
    </location>
</feature>
<dbReference type="Proteomes" id="UP001232755">
    <property type="component" value="Unassembled WGS sequence"/>
</dbReference>
<evidence type="ECO:0008006" key="4">
    <source>
        <dbReference type="Google" id="ProtNLM"/>
    </source>
</evidence>
<reference evidence="2 3" key="1">
    <citation type="submission" date="2023-07" db="EMBL/GenBank/DDBJ databases">
        <title>Comparative genomics of wheat-associated soil bacteria to identify genetic determinants of phenazine resistance.</title>
        <authorList>
            <person name="Mouncey N."/>
        </authorList>
    </citation>
    <scope>NUCLEOTIDE SEQUENCE [LARGE SCALE GENOMIC DNA]</scope>
    <source>
        <strain evidence="2 3">B3I12</strain>
    </source>
</reference>
<feature type="compositionally biased region" description="Pro residues" evidence="1">
    <location>
        <begin position="168"/>
        <end position="191"/>
    </location>
</feature>
<name>A0ABU0R393_9ACTN</name>
<feature type="compositionally biased region" description="Basic residues" evidence="1">
    <location>
        <begin position="100"/>
        <end position="111"/>
    </location>
</feature>
<organism evidence="2 3">
    <name type="scientific">Streptomyces africanus</name>
    <dbReference type="NCBI Taxonomy" id="231024"/>
    <lineage>
        <taxon>Bacteria</taxon>
        <taxon>Bacillati</taxon>
        <taxon>Actinomycetota</taxon>
        <taxon>Actinomycetes</taxon>
        <taxon>Kitasatosporales</taxon>
        <taxon>Streptomycetaceae</taxon>
        <taxon>Streptomyces</taxon>
    </lineage>
</organism>
<comment type="caution">
    <text evidence="2">The sequence shown here is derived from an EMBL/GenBank/DDBJ whole genome shotgun (WGS) entry which is preliminary data.</text>
</comment>
<proteinExistence type="predicted"/>
<sequence>MVPCRVPAGGPPGRLPRSRCVARTVPAVLADVRPGRGGNGAAPTADRHPGGGPLPGPSPAEHETAPGARPSPRPAPHRAPARSPQPAARSPQPAGTGTRPRPRRTPWRHARCVAPVHGLARAVLCPRSHPAPAKGPAHGRPDNRAASPLPGFSRRARQALRTTACPAPALPPPAPRAVPRPCPPPPPPRRPGPAASPRTACPPSPPPPRPVPRQPSPPGRPLVCDTHASTGRRTYA</sequence>
<feature type="region of interest" description="Disordered" evidence="1">
    <location>
        <begin position="26"/>
        <end position="112"/>
    </location>
</feature>
<protein>
    <recommendedName>
        <fullName evidence="4">Basic proline-rich protein-like</fullName>
    </recommendedName>
</protein>
<gene>
    <name evidence="2" type="ORF">QF034_007303</name>
</gene>